<evidence type="ECO:0000313" key="2">
    <source>
        <dbReference type="EMBL" id="KIO12967.1"/>
    </source>
</evidence>
<keyword evidence="1" id="KW-0472">Membrane</keyword>
<reference evidence="2 3" key="1">
    <citation type="submission" date="2014-04" db="EMBL/GenBank/DDBJ databases">
        <authorList>
            <consortium name="DOE Joint Genome Institute"/>
            <person name="Kuo A."/>
            <person name="Kohler A."/>
            <person name="Costa M.D."/>
            <person name="Nagy L.G."/>
            <person name="Floudas D."/>
            <person name="Copeland A."/>
            <person name="Barry K.W."/>
            <person name="Cichocki N."/>
            <person name="Veneault-Fourrey C."/>
            <person name="LaButti K."/>
            <person name="Lindquist E.A."/>
            <person name="Lipzen A."/>
            <person name="Lundell T."/>
            <person name="Morin E."/>
            <person name="Murat C."/>
            <person name="Sun H."/>
            <person name="Tunlid A."/>
            <person name="Henrissat B."/>
            <person name="Grigoriev I.V."/>
            <person name="Hibbett D.S."/>
            <person name="Martin F."/>
            <person name="Nordberg H.P."/>
            <person name="Cantor M.N."/>
            <person name="Hua S.X."/>
        </authorList>
    </citation>
    <scope>NUCLEOTIDE SEQUENCE [LARGE SCALE GENOMIC DNA]</scope>
    <source>
        <strain evidence="2 3">Marx 270</strain>
    </source>
</reference>
<reference evidence="3" key="2">
    <citation type="submission" date="2015-01" db="EMBL/GenBank/DDBJ databases">
        <title>Evolutionary Origins and Diversification of the Mycorrhizal Mutualists.</title>
        <authorList>
            <consortium name="DOE Joint Genome Institute"/>
            <consortium name="Mycorrhizal Genomics Consortium"/>
            <person name="Kohler A."/>
            <person name="Kuo A."/>
            <person name="Nagy L.G."/>
            <person name="Floudas D."/>
            <person name="Copeland A."/>
            <person name="Barry K.W."/>
            <person name="Cichocki N."/>
            <person name="Veneault-Fourrey C."/>
            <person name="LaButti K."/>
            <person name="Lindquist E.A."/>
            <person name="Lipzen A."/>
            <person name="Lundell T."/>
            <person name="Morin E."/>
            <person name="Murat C."/>
            <person name="Riley R."/>
            <person name="Ohm R."/>
            <person name="Sun H."/>
            <person name="Tunlid A."/>
            <person name="Henrissat B."/>
            <person name="Grigoriev I.V."/>
            <person name="Hibbett D.S."/>
            <person name="Martin F."/>
        </authorList>
    </citation>
    <scope>NUCLEOTIDE SEQUENCE [LARGE SCALE GENOMIC DNA]</scope>
    <source>
        <strain evidence="3">Marx 270</strain>
    </source>
</reference>
<feature type="transmembrane region" description="Helical" evidence="1">
    <location>
        <begin position="12"/>
        <end position="30"/>
    </location>
</feature>
<evidence type="ECO:0000256" key="1">
    <source>
        <dbReference type="SAM" id="Phobius"/>
    </source>
</evidence>
<evidence type="ECO:0008006" key="4">
    <source>
        <dbReference type="Google" id="ProtNLM"/>
    </source>
</evidence>
<dbReference type="STRING" id="870435.A0A0C3KTU3"/>
<keyword evidence="3" id="KW-1185">Reference proteome</keyword>
<keyword evidence="1" id="KW-0812">Transmembrane</keyword>
<dbReference type="EMBL" id="KN831947">
    <property type="protein sequence ID" value="KIO12967.1"/>
    <property type="molecule type" value="Genomic_DNA"/>
</dbReference>
<evidence type="ECO:0000313" key="3">
    <source>
        <dbReference type="Proteomes" id="UP000054217"/>
    </source>
</evidence>
<dbReference type="AlphaFoldDB" id="A0A0C3KTU3"/>
<proteinExistence type="predicted"/>
<organism evidence="2 3">
    <name type="scientific">Pisolithus tinctorius Marx 270</name>
    <dbReference type="NCBI Taxonomy" id="870435"/>
    <lineage>
        <taxon>Eukaryota</taxon>
        <taxon>Fungi</taxon>
        <taxon>Dikarya</taxon>
        <taxon>Basidiomycota</taxon>
        <taxon>Agaricomycotina</taxon>
        <taxon>Agaricomycetes</taxon>
        <taxon>Agaricomycetidae</taxon>
        <taxon>Boletales</taxon>
        <taxon>Sclerodermatineae</taxon>
        <taxon>Pisolithaceae</taxon>
        <taxon>Pisolithus</taxon>
    </lineage>
</organism>
<name>A0A0C3KTU3_PISTI</name>
<dbReference type="HOGENOM" id="CLU_104721_0_0_1"/>
<protein>
    <recommendedName>
        <fullName evidence="4">MARVEL domain-containing protein</fullName>
    </recommendedName>
</protein>
<dbReference type="OrthoDB" id="3264219at2759"/>
<dbReference type="Proteomes" id="UP000054217">
    <property type="component" value="Unassembled WGS sequence"/>
</dbReference>
<gene>
    <name evidence="2" type="ORF">M404DRAFT_703749</name>
</gene>
<feature type="transmembrane region" description="Helical" evidence="1">
    <location>
        <begin position="42"/>
        <end position="63"/>
    </location>
</feature>
<feature type="transmembrane region" description="Helical" evidence="1">
    <location>
        <begin position="70"/>
        <end position="88"/>
    </location>
</feature>
<sequence>MTVLFTNLRIAAYVYVFALSATVLGVASNFAKLFLPHVQHDYTIFSLVTPSVTIFALLCILQFAQPVIEVIAHAILGILWLTMAAWTSDIIGPIQCYDLGGISTPTNSGSMSARSYCYQMKVMQAFSWAIFISLLGFIVIVVCLTSRAVAFGRRFAWTEHISQLGWFGELPGYPTEAVYPRPYYSPYPYYPYQGAASPYVQQMPGHSVVIQPGANGLPMVTQMPGPVP</sequence>
<keyword evidence="1" id="KW-1133">Transmembrane helix</keyword>
<dbReference type="InParanoid" id="A0A0C3KTU3"/>
<accession>A0A0C3KTU3</accession>
<feature type="transmembrane region" description="Helical" evidence="1">
    <location>
        <begin position="125"/>
        <end position="144"/>
    </location>
</feature>